<dbReference type="EMBL" id="SFCC01000012">
    <property type="protein sequence ID" value="RZQ61436.1"/>
    <property type="molecule type" value="Genomic_DNA"/>
</dbReference>
<proteinExistence type="predicted"/>
<evidence type="ECO:0000313" key="2">
    <source>
        <dbReference type="Proteomes" id="UP000292003"/>
    </source>
</evidence>
<evidence type="ECO:0000313" key="1">
    <source>
        <dbReference type="EMBL" id="RZQ61436.1"/>
    </source>
</evidence>
<dbReference type="OrthoDB" id="3717258at2"/>
<dbReference type="AlphaFoldDB" id="A0A4Q7J440"/>
<sequence length="421" mass="45414">MSVEEIVKKITQNCEDLRATYANLAAQAAPALEDLETSIGRITQWKYVLSRRGTVEETYRDVKMSWFEKLGFYASGFAVLAEEQVPHPEAPAARKRVEELLGKANSNDKHFQLNVDDIANTPITIGKFLITWLRIRDTLAREVVIPSDAAYIRTKAPAGWESPIASGTYGVVLASQSNAASVTTNVISGLLNSSAKFLESLAGNLADYGAITTGLQQYYSKVVTDVAGFAEPPSMATIGQLIDAGFSAVNGLKEVEAEKNVAFGKMATKNIQDLLDIESLNVMVNDPGEVRGDDGWPAPIAVAGADNGRRNRRQLVMDARFFTDHAAFWDDISTRLSALGTRAAGVEEIPAMFTRVPSFTANQSTALNALSDRIAKDLLKKGSAATADLADKLETARHAYLVREADNAAEVAAIEKEIAGG</sequence>
<gene>
    <name evidence="1" type="ORF">EWH70_23960</name>
</gene>
<accession>A0A4Q7J440</accession>
<organism evidence="1 2">
    <name type="scientific">Amycolatopsis suaedae</name>
    <dbReference type="NCBI Taxonomy" id="2510978"/>
    <lineage>
        <taxon>Bacteria</taxon>
        <taxon>Bacillati</taxon>
        <taxon>Actinomycetota</taxon>
        <taxon>Actinomycetes</taxon>
        <taxon>Pseudonocardiales</taxon>
        <taxon>Pseudonocardiaceae</taxon>
        <taxon>Amycolatopsis</taxon>
    </lineage>
</organism>
<dbReference type="RefSeq" id="WP_130477739.1">
    <property type="nucleotide sequence ID" value="NZ_SFCC01000012.1"/>
</dbReference>
<reference evidence="1 2" key="1">
    <citation type="submission" date="2019-02" db="EMBL/GenBank/DDBJ databases">
        <title>Draft genome sequence of Amycolatopsis sp. 8-3EHSu isolated from roots of Suaeda maritima.</title>
        <authorList>
            <person name="Duangmal K."/>
            <person name="Chantavorakit T."/>
        </authorList>
    </citation>
    <scope>NUCLEOTIDE SEQUENCE [LARGE SCALE GENOMIC DNA]</scope>
    <source>
        <strain evidence="1 2">8-3EHSu</strain>
    </source>
</reference>
<dbReference type="Proteomes" id="UP000292003">
    <property type="component" value="Unassembled WGS sequence"/>
</dbReference>
<keyword evidence="2" id="KW-1185">Reference proteome</keyword>
<comment type="caution">
    <text evidence="1">The sequence shown here is derived from an EMBL/GenBank/DDBJ whole genome shotgun (WGS) entry which is preliminary data.</text>
</comment>
<protein>
    <submittedName>
        <fullName evidence="1">Uncharacterized protein</fullName>
    </submittedName>
</protein>
<name>A0A4Q7J440_9PSEU</name>